<dbReference type="Gene3D" id="2.130.10.130">
    <property type="entry name" value="Integrin alpha, N-terminal"/>
    <property type="match status" value="2"/>
</dbReference>
<dbReference type="SUPFAM" id="SSF69318">
    <property type="entry name" value="Integrin alpha N-terminal domain"/>
    <property type="match status" value="1"/>
</dbReference>
<accession>A0A223V241</accession>
<keyword evidence="2" id="KW-1185">Reference proteome</keyword>
<dbReference type="OrthoDB" id="9816120at2"/>
<dbReference type="Pfam" id="PF13517">
    <property type="entry name" value="FG-GAP_3"/>
    <property type="match status" value="2"/>
</dbReference>
<dbReference type="KEGG" id="marb:CJ263_02080"/>
<sequence>MKKVTFAMLQFGLFCMIATCSLFGQNVEEGNFKKTVLTRDFISEGVAVADLNKDGLLDIIAGYYWFEAPNWEKHELAPSRVFDPYEEYSESFLNLGMDVNLDGWDDVVIIDYPGKAGFWFENPKVENQQWEKHMIADSMGIANESPGFVDIDGDGRLDILCGDVEKKQIVWLQAPLKSGEKEWKRHALSAENVPGTDRYSHGIGYGDLNKDGIKDVVIADGWFEGKKNKSSGDWKFHKTSLGEPCSHMQVLDVNGDGQQDVVSASAHKLGIWWHEQLQDGSFNTHLMSETTAQTHSSIMADLNGDGKEDYITGKRFLAHNGRDEGDADTPYLLWFEFTPGIAPYFKEHILDDDSGAGLNIVARDVNGNGKADIVISNKNGVFLFENRISAE</sequence>
<protein>
    <submittedName>
        <fullName evidence="1">Uncharacterized protein</fullName>
    </submittedName>
</protein>
<evidence type="ECO:0000313" key="1">
    <source>
        <dbReference type="EMBL" id="ASV29108.1"/>
    </source>
</evidence>
<dbReference type="PANTHER" id="PTHR44103:SF1">
    <property type="entry name" value="PROPROTEIN CONVERTASE P"/>
    <property type="match status" value="1"/>
</dbReference>
<name>A0A223V241_9FLAO</name>
<dbReference type="Proteomes" id="UP000215244">
    <property type="component" value="Chromosome"/>
</dbReference>
<dbReference type="InterPro" id="IPR028994">
    <property type="entry name" value="Integrin_alpha_N"/>
</dbReference>
<reference evidence="1 2" key="1">
    <citation type="submission" date="2017-08" db="EMBL/GenBank/DDBJ databases">
        <title>The complete genome sequence of Maribacter sp. B1, isolated from deep-sea sediment.</title>
        <authorList>
            <person name="Wu Y.-H."/>
            <person name="Cheng H."/>
            <person name="Xu X.-W."/>
        </authorList>
    </citation>
    <scope>NUCLEOTIDE SEQUENCE [LARGE SCALE GENOMIC DNA]</scope>
    <source>
        <strain evidence="1 2">B1</strain>
    </source>
</reference>
<gene>
    <name evidence="1" type="ORF">CJ263_02080</name>
</gene>
<dbReference type="EMBL" id="CP022957">
    <property type="protein sequence ID" value="ASV29108.1"/>
    <property type="molecule type" value="Genomic_DNA"/>
</dbReference>
<dbReference type="RefSeq" id="WP_094995741.1">
    <property type="nucleotide sequence ID" value="NZ_BMJL01000001.1"/>
</dbReference>
<evidence type="ECO:0000313" key="2">
    <source>
        <dbReference type="Proteomes" id="UP000215244"/>
    </source>
</evidence>
<organism evidence="1 2">
    <name type="scientific">Maribacter cobaltidurans</name>
    <dbReference type="NCBI Taxonomy" id="1178778"/>
    <lineage>
        <taxon>Bacteria</taxon>
        <taxon>Pseudomonadati</taxon>
        <taxon>Bacteroidota</taxon>
        <taxon>Flavobacteriia</taxon>
        <taxon>Flavobacteriales</taxon>
        <taxon>Flavobacteriaceae</taxon>
        <taxon>Maribacter</taxon>
    </lineage>
</organism>
<dbReference type="PANTHER" id="PTHR44103">
    <property type="entry name" value="PROPROTEIN CONVERTASE P"/>
    <property type="match status" value="1"/>
</dbReference>
<dbReference type="InterPro" id="IPR013517">
    <property type="entry name" value="FG-GAP"/>
</dbReference>
<proteinExistence type="predicted"/>
<dbReference type="AlphaFoldDB" id="A0A223V241"/>